<dbReference type="Proteomes" id="UP001597110">
    <property type="component" value="Unassembled WGS sequence"/>
</dbReference>
<evidence type="ECO:0000313" key="4">
    <source>
        <dbReference type="Proteomes" id="UP001597110"/>
    </source>
</evidence>
<sequence>MMRWICGLIVGWMVVFAVQAKVREVPPGQVPEVGPGEGLVIIVIDTDSRLSDIRFRQEGRLIHSAVIDSAPPGATPKLYVLPAGEYEWARLTSRYGLRYAFIDKPGTRFKVEAGTLNYPGDLIVRGILSEAPRLQFSNRSVQAMDWLDSNYPGLGERLAFRYAGIYPDAFPAFYREAQRAVGKPHSELAYALNPPKPGPLPLPARALWRRERMSAADLNPRGDMLVKVLNTDAGTEYHLVELPGGESTLLMKGDGPIDEMGWAGDDVFIVALRQPGSSAADIHVFRFRKTEAGTRAFEHLEQLTYAQFVTLLPEQPDYMLLSSFDDDGRLLVHRLGIRDRKEMAKFRFKPGNRINRGVAEDRAWFADGQGRLRVALSRVGEELAIMHGLDGSFREVMRFGLETPFFPISLSFDGDRIYGLSEHGRGQRDLVVFDTASRTIQTLFSKPGVDVVAPILDGARKPIGAMYHLDGHLVSDYFDQAQSGTTEALQRLFPGKAIAGSDRAVNGGMLVWVSGAEDAGALYHVDLSSNKATMIESDAPWLAGHRFSPTEVLKTPSRDGKTIESYLTLPRGPGPGRWPLVVLSHGGPVGVRDVRGFDREVQFIASLGIAVLQVNFRGSDGFGTSFRDAGMRAHGTSIEDDIDTVLAEVVRDPRIDASRMCAIGSSYGGYSALISAVRWPERYRCVVSISGLSDMPLFFSASDSGNTRLGRDALTRFVGDPVKDAEAMRRNSPVYRYAELKSALMLVHGDDDLRVDYEHTRRMVRMLNIAGRRPTLITVENGDHGFDLLDDVERVWDGVAGFLQRHLKPDGKSGEAR</sequence>
<dbReference type="EMBL" id="JBHTIF010000001">
    <property type="protein sequence ID" value="MFD0724064.1"/>
    <property type="molecule type" value="Genomic_DNA"/>
</dbReference>
<dbReference type="GO" id="GO:0016787">
    <property type="term" value="F:hydrolase activity"/>
    <property type="evidence" value="ECO:0007669"/>
    <property type="project" value="UniProtKB-KW"/>
</dbReference>
<comment type="caution">
    <text evidence="3">The sequence shown here is derived from an EMBL/GenBank/DDBJ whole genome shotgun (WGS) entry which is preliminary data.</text>
</comment>
<dbReference type="PANTHER" id="PTHR42776:SF27">
    <property type="entry name" value="DIPEPTIDYL PEPTIDASE FAMILY MEMBER 6"/>
    <property type="match status" value="1"/>
</dbReference>
<evidence type="ECO:0000256" key="1">
    <source>
        <dbReference type="ARBA" id="ARBA00022801"/>
    </source>
</evidence>
<evidence type="ECO:0000259" key="2">
    <source>
        <dbReference type="Pfam" id="PF00326"/>
    </source>
</evidence>
<proteinExistence type="predicted"/>
<accession>A0ABW2Y685</accession>
<name>A0ABW2Y685_9GAMM</name>
<dbReference type="EC" id="3.4.-.-" evidence="3"/>
<protein>
    <submittedName>
        <fullName evidence="3">Alpha/beta hydrolase family protein</fullName>
        <ecNumber evidence="3">3.4.-.-</ecNumber>
    </submittedName>
</protein>
<keyword evidence="4" id="KW-1185">Reference proteome</keyword>
<reference evidence="4" key="1">
    <citation type="journal article" date="2019" name="Int. J. Syst. Evol. Microbiol.">
        <title>The Global Catalogue of Microorganisms (GCM) 10K type strain sequencing project: providing services to taxonomists for standard genome sequencing and annotation.</title>
        <authorList>
            <consortium name="The Broad Institute Genomics Platform"/>
            <consortium name="The Broad Institute Genome Sequencing Center for Infectious Disease"/>
            <person name="Wu L."/>
            <person name="Ma J."/>
        </authorList>
    </citation>
    <scope>NUCLEOTIDE SEQUENCE [LARGE SCALE GENOMIC DNA]</scope>
    <source>
        <strain evidence="4">CCUG 55585</strain>
    </source>
</reference>
<dbReference type="RefSeq" id="WP_386821747.1">
    <property type="nucleotide sequence ID" value="NZ_JBHTIF010000001.1"/>
</dbReference>
<dbReference type="PANTHER" id="PTHR42776">
    <property type="entry name" value="SERINE PEPTIDASE S9 FAMILY MEMBER"/>
    <property type="match status" value="1"/>
</dbReference>
<evidence type="ECO:0000313" key="3">
    <source>
        <dbReference type="EMBL" id="MFD0724064.1"/>
    </source>
</evidence>
<dbReference type="SUPFAM" id="SSF82171">
    <property type="entry name" value="DPP6 N-terminal domain-like"/>
    <property type="match status" value="1"/>
</dbReference>
<dbReference type="InterPro" id="IPR029058">
    <property type="entry name" value="AB_hydrolase_fold"/>
</dbReference>
<dbReference type="Gene3D" id="3.40.50.1820">
    <property type="entry name" value="alpha/beta hydrolase"/>
    <property type="match status" value="1"/>
</dbReference>
<dbReference type="Pfam" id="PF00326">
    <property type="entry name" value="Peptidase_S9"/>
    <property type="match status" value="1"/>
</dbReference>
<feature type="domain" description="Peptidase S9 prolyl oligopeptidase catalytic" evidence="2">
    <location>
        <begin position="597"/>
        <end position="808"/>
    </location>
</feature>
<keyword evidence="1 3" id="KW-0378">Hydrolase</keyword>
<gene>
    <name evidence="3" type="ORF">ACFQ0E_00480</name>
</gene>
<dbReference type="InterPro" id="IPR001375">
    <property type="entry name" value="Peptidase_S9_cat"/>
</dbReference>
<organism evidence="3 4">
    <name type="scientific">Lysobacter brunescens</name>
    <dbReference type="NCBI Taxonomy" id="262323"/>
    <lineage>
        <taxon>Bacteria</taxon>
        <taxon>Pseudomonadati</taxon>
        <taxon>Pseudomonadota</taxon>
        <taxon>Gammaproteobacteria</taxon>
        <taxon>Lysobacterales</taxon>
        <taxon>Lysobacteraceae</taxon>
        <taxon>Lysobacter</taxon>
    </lineage>
</organism>
<dbReference type="SUPFAM" id="SSF53474">
    <property type="entry name" value="alpha/beta-Hydrolases"/>
    <property type="match status" value="1"/>
</dbReference>